<reference evidence="2 3" key="1">
    <citation type="submission" date="2018-06" db="EMBL/GenBank/DDBJ databases">
        <title>Complete Genomes of Monosporascus.</title>
        <authorList>
            <person name="Robinson A.J."/>
            <person name="Natvig D.O."/>
        </authorList>
    </citation>
    <scope>NUCLEOTIDE SEQUENCE [LARGE SCALE GENOMIC DNA]</scope>
    <source>
        <strain evidence="2 3">CBS 609.92</strain>
    </source>
</reference>
<proteinExistence type="predicted"/>
<evidence type="ECO:0000256" key="1">
    <source>
        <dbReference type="SAM" id="MobiDB-lite"/>
    </source>
</evidence>
<accession>A0ABY0H6S3</accession>
<keyword evidence="3" id="KW-1185">Reference proteome</keyword>
<evidence type="ECO:0000313" key="3">
    <source>
        <dbReference type="Proteomes" id="UP000294003"/>
    </source>
</evidence>
<comment type="caution">
    <text evidence="2">The sequence shown here is derived from an EMBL/GenBank/DDBJ whole genome shotgun (WGS) entry which is preliminary data.</text>
</comment>
<sequence>MYGLLVALCYLPRLGREERAEGPGLLGRGLRDCPPHDSAYRFPIASAVAALVLSLTQDAVNNTPKAGWGQGERRRTRHRSE</sequence>
<feature type="region of interest" description="Disordered" evidence="1">
    <location>
        <begin position="61"/>
        <end position="81"/>
    </location>
</feature>
<gene>
    <name evidence="2" type="ORF">DL762_004791</name>
</gene>
<evidence type="ECO:0000313" key="2">
    <source>
        <dbReference type="EMBL" id="RYO86375.1"/>
    </source>
</evidence>
<protein>
    <submittedName>
        <fullName evidence="2">Uncharacterized protein</fullName>
    </submittedName>
</protein>
<dbReference type="Proteomes" id="UP000294003">
    <property type="component" value="Unassembled WGS sequence"/>
</dbReference>
<name>A0ABY0H6S3_9PEZI</name>
<dbReference type="EMBL" id="QJNS01000117">
    <property type="protein sequence ID" value="RYO86375.1"/>
    <property type="molecule type" value="Genomic_DNA"/>
</dbReference>
<organism evidence="2 3">
    <name type="scientific">Monosporascus cannonballus</name>
    <dbReference type="NCBI Taxonomy" id="155416"/>
    <lineage>
        <taxon>Eukaryota</taxon>
        <taxon>Fungi</taxon>
        <taxon>Dikarya</taxon>
        <taxon>Ascomycota</taxon>
        <taxon>Pezizomycotina</taxon>
        <taxon>Sordariomycetes</taxon>
        <taxon>Xylariomycetidae</taxon>
        <taxon>Xylariales</taxon>
        <taxon>Xylariales incertae sedis</taxon>
        <taxon>Monosporascus</taxon>
    </lineage>
</organism>